<comment type="caution">
    <text evidence="1">The sequence shown here is derived from an EMBL/GenBank/DDBJ whole genome shotgun (WGS) entry which is preliminary data.</text>
</comment>
<keyword evidence="2" id="KW-1185">Reference proteome</keyword>
<evidence type="ECO:0000313" key="2">
    <source>
        <dbReference type="Proteomes" id="UP001234297"/>
    </source>
</evidence>
<evidence type="ECO:0000313" key="1">
    <source>
        <dbReference type="EMBL" id="KAJ8649381.1"/>
    </source>
</evidence>
<proteinExistence type="predicted"/>
<sequence>MEAETASPEPLLYDEDNYISLQILLRQVVKALPFIPFDPKADSWKLPPKMREYVEKTGLQHLAELKKSRIDQALINAQIK</sequence>
<dbReference type="Proteomes" id="UP001234297">
    <property type="component" value="Chromosome 1"/>
</dbReference>
<reference evidence="1 2" key="1">
    <citation type="journal article" date="2022" name="Hortic Res">
        <title>A haplotype resolved chromosomal level avocado genome allows analysis of novel avocado genes.</title>
        <authorList>
            <person name="Nath O."/>
            <person name="Fletcher S.J."/>
            <person name="Hayward A."/>
            <person name="Shaw L.M."/>
            <person name="Masouleh A.K."/>
            <person name="Furtado A."/>
            <person name="Henry R.J."/>
            <person name="Mitter N."/>
        </authorList>
    </citation>
    <scope>NUCLEOTIDE SEQUENCE [LARGE SCALE GENOMIC DNA]</scope>
    <source>
        <strain evidence="2">cv. Hass</strain>
    </source>
</reference>
<name>A0ACC2MUM4_PERAE</name>
<gene>
    <name evidence="1" type="ORF">MRB53_002404</name>
</gene>
<accession>A0ACC2MUM4</accession>
<organism evidence="1 2">
    <name type="scientific">Persea americana</name>
    <name type="common">Avocado</name>
    <dbReference type="NCBI Taxonomy" id="3435"/>
    <lineage>
        <taxon>Eukaryota</taxon>
        <taxon>Viridiplantae</taxon>
        <taxon>Streptophyta</taxon>
        <taxon>Embryophyta</taxon>
        <taxon>Tracheophyta</taxon>
        <taxon>Spermatophyta</taxon>
        <taxon>Magnoliopsida</taxon>
        <taxon>Magnoliidae</taxon>
        <taxon>Laurales</taxon>
        <taxon>Lauraceae</taxon>
        <taxon>Persea</taxon>
    </lineage>
</organism>
<dbReference type="EMBL" id="CM056809">
    <property type="protein sequence ID" value="KAJ8649381.1"/>
    <property type="molecule type" value="Genomic_DNA"/>
</dbReference>
<protein>
    <submittedName>
        <fullName evidence="1">Uncharacterized protein</fullName>
    </submittedName>
</protein>